<dbReference type="EMBL" id="CAXDID020000246">
    <property type="protein sequence ID" value="CAL6063574.1"/>
    <property type="molecule type" value="Genomic_DNA"/>
</dbReference>
<gene>
    <name evidence="2" type="ORF">HINF_LOCUS27272</name>
    <name evidence="3" type="ORF">HINF_LOCUS50940</name>
</gene>
<keyword evidence="4" id="KW-1185">Reference proteome</keyword>
<protein>
    <submittedName>
        <fullName evidence="2">SANT/Myb domain</fullName>
    </submittedName>
    <submittedName>
        <fullName evidence="3">SANT/Myb_domain</fullName>
    </submittedName>
</protein>
<dbReference type="Proteomes" id="UP001642409">
    <property type="component" value="Unassembled WGS sequence"/>
</dbReference>
<name>A0AA86U6G6_9EUKA</name>
<dbReference type="SUPFAM" id="SSF46689">
    <property type="entry name" value="Homeodomain-like"/>
    <property type="match status" value="1"/>
</dbReference>
<dbReference type="InterPro" id="IPR009057">
    <property type="entry name" value="Homeodomain-like_sf"/>
</dbReference>
<dbReference type="InterPro" id="IPR001005">
    <property type="entry name" value="SANT/Myb"/>
</dbReference>
<reference evidence="3 4" key="2">
    <citation type="submission" date="2024-07" db="EMBL/GenBank/DDBJ databases">
        <authorList>
            <person name="Akdeniz Z."/>
        </authorList>
    </citation>
    <scope>NUCLEOTIDE SEQUENCE [LARGE SCALE GENOMIC DNA]</scope>
</reference>
<accession>A0AA86U6G6</accession>
<evidence type="ECO:0000313" key="2">
    <source>
        <dbReference type="EMBL" id="CAI9939627.1"/>
    </source>
</evidence>
<dbReference type="CDD" id="cd00167">
    <property type="entry name" value="SANT"/>
    <property type="match status" value="1"/>
</dbReference>
<evidence type="ECO:0000313" key="4">
    <source>
        <dbReference type="Proteomes" id="UP001642409"/>
    </source>
</evidence>
<organism evidence="2">
    <name type="scientific">Hexamita inflata</name>
    <dbReference type="NCBI Taxonomy" id="28002"/>
    <lineage>
        <taxon>Eukaryota</taxon>
        <taxon>Metamonada</taxon>
        <taxon>Diplomonadida</taxon>
        <taxon>Hexamitidae</taxon>
        <taxon>Hexamitinae</taxon>
        <taxon>Hexamita</taxon>
    </lineage>
</organism>
<sequence length="126" mass="15723">MTYYSIEILYIKIEQLKQQIQILQNEIIQIHNYRILKFQNKQNIRRRQRDRWTADEDKLLIQQLQIHGIKGQDLFNIPTKSANQVYYRLRYLKQVYLQQKSVQEHTKFQQFIDLSCFKLFCKQYWY</sequence>
<dbReference type="AlphaFoldDB" id="A0AA86U6G6"/>
<proteinExistence type="predicted"/>
<reference evidence="2" key="1">
    <citation type="submission" date="2023-06" db="EMBL/GenBank/DDBJ databases">
        <authorList>
            <person name="Kurt Z."/>
        </authorList>
    </citation>
    <scope>NUCLEOTIDE SEQUENCE</scope>
</reference>
<evidence type="ECO:0000313" key="3">
    <source>
        <dbReference type="EMBL" id="CAL6063574.1"/>
    </source>
</evidence>
<keyword evidence="1" id="KW-0175">Coiled coil</keyword>
<feature type="coiled-coil region" evidence="1">
    <location>
        <begin position="6"/>
        <end position="33"/>
    </location>
</feature>
<dbReference type="EMBL" id="CATOUU010000666">
    <property type="protein sequence ID" value="CAI9939627.1"/>
    <property type="molecule type" value="Genomic_DNA"/>
</dbReference>
<evidence type="ECO:0000256" key="1">
    <source>
        <dbReference type="SAM" id="Coils"/>
    </source>
</evidence>
<comment type="caution">
    <text evidence="2">The sequence shown here is derived from an EMBL/GenBank/DDBJ whole genome shotgun (WGS) entry which is preliminary data.</text>
</comment>